<gene>
    <name evidence="3" type="ORF">K489DRAFT_234289</name>
</gene>
<protein>
    <submittedName>
        <fullName evidence="3">Uncharacterized protein</fullName>
    </submittedName>
</protein>
<reference evidence="3" key="1">
    <citation type="submission" date="2020-01" db="EMBL/GenBank/DDBJ databases">
        <authorList>
            <consortium name="DOE Joint Genome Institute"/>
            <person name="Haridas S."/>
            <person name="Albert R."/>
            <person name="Binder M."/>
            <person name="Bloem J."/>
            <person name="Labutti K."/>
            <person name="Salamov A."/>
            <person name="Andreopoulos B."/>
            <person name="Baker S.E."/>
            <person name="Barry K."/>
            <person name="Bills G."/>
            <person name="Bluhm B.H."/>
            <person name="Cannon C."/>
            <person name="Castanera R."/>
            <person name="Culley D.E."/>
            <person name="Daum C."/>
            <person name="Ezra D."/>
            <person name="Gonzalez J.B."/>
            <person name="Henrissat B."/>
            <person name="Kuo A."/>
            <person name="Liang C."/>
            <person name="Lipzen A."/>
            <person name="Lutzoni F."/>
            <person name="Magnuson J."/>
            <person name="Mondo S."/>
            <person name="Nolan M."/>
            <person name="Ohm R."/>
            <person name="Pangilinan J."/>
            <person name="Park H.-J."/>
            <person name="Ramirez L."/>
            <person name="Alfaro M."/>
            <person name="Sun H."/>
            <person name="Tritt A."/>
            <person name="Yoshinaga Y."/>
            <person name="Zwiers L.-H."/>
            <person name="Turgeon B.G."/>
            <person name="Goodwin S.B."/>
            <person name="Spatafora J.W."/>
            <person name="Crous P.W."/>
            <person name="Grigoriev I.V."/>
        </authorList>
    </citation>
    <scope>NUCLEOTIDE SEQUENCE</scope>
    <source>
        <strain evidence="3">CBS 342.82</strain>
    </source>
</reference>
<dbReference type="AlphaFoldDB" id="A0A6J3M2B6"/>
<proteinExistence type="predicted"/>
<organism evidence="3">
    <name type="scientific">Dissoconium aciculare CBS 342.82</name>
    <dbReference type="NCBI Taxonomy" id="1314786"/>
    <lineage>
        <taxon>Eukaryota</taxon>
        <taxon>Fungi</taxon>
        <taxon>Dikarya</taxon>
        <taxon>Ascomycota</taxon>
        <taxon>Pezizomycotina</taxon>
        <taxon>Dothideomycetes</taxon>
        <taxon>Dothideomycetidae</taxon>
        <taxon>Mycosphaerellales</taxon>
        <taxon>Dissoconiaceae</taxon>
        <taxon>Dissoconium</taxon>
    </lineage>
</organism>
<reference evidence="3" key="3">
    <citation type="submission" date="2025-08" db="UniProtKB">
        <authorList>
            <consortium name="RefSeq"/>
        </authorList>
    </citation>
    <scope>IDENTIFICATION</scope>
    <source>
        <strain evidence="3">CBS 342.82</strain>
    </source>
</reference>
<dbReference type="Proteomes" id="UP000504637">
    <property type="component" value="Unplaced"/>
</dbReference>
<dbReference type="RefSeq" id="XP_033459187.1">
    <property type="nucleotide sequence ID" value="XM_033599834.1"/>
</dbReference>
<name>A0A6J3M2B6_9PEZI</name>
<reference evidence="3" key="2">
    <citation type="submission" date="2020-04" db="EMBL/GenBank/DDBJ databases">
        <authorList>
            <consortium name="NCBI Genome Project"/>
        </authorList>
    </citation>
    <scope>NUCLEOTIDE SEQUENCE</scope>
    <source>
        <strain evidence="3">CBS 342.82</strain>
    </source>
</reference>
<dbReference type="GeneID" id="54357633"/>
<sequence length="104" mass="11600">MPREKGSRESNATRTVVCISLKVTSVVKKLQHAELGAGTIHELDLSACRTTRMRGKENGRQQRASCCRSRHTTSGSQGKKKGKTRNEHAWDARSKASGSRWVHR</sequence>
<evidence type="ECO:0000313" key="3">
    <source>
        <dbReference type="RefSeq" id="XP_033459187.1"/>
    </source>
</evidence>
<evidence type="ECO:0000256" key="1">
    <source>
        <dbReference type="SAM" id="MobiDB-lite"/>
    </source>
</evidence>
<feature type="compositionally biased region" description="Basic and acidic residues" evidence="1">
    <location>
        <begin position="84"/>
        <end position="94"/>
    </location>
</feature>
<evidence type="ECO:0000313" key="2">
    <source>
        <dbReference type="Proteomes" id="UP000504637"/>
    </source>
</evidence>
<accession>A0A6J3M2B6</accession>
<keyword evidence="2" id="KW-1185">Reference proteome</keyword>
<feature type="region of interest" description="Disordered" evidence="1">
    <location>
        <begin position="53"/>
        <end position="104"/>
    </location>
</feature>